<dbReference type="AlphaFoldDB" id="A0A8K0XKJ6"/>
<name>A0A8K0XKJ6_9AGAR</name>
<feature type="compositionally biased region" description="Acidic residues" evidence="2">
    <location>
        <begin position="368"/>
        <end position="377"/>
    </location>
</feature>
<accession>A0A8K0XKJ6</accession>
<feature type="compositionally biased region" description="Polar residues" evidence="2">
    <location>
        <begin position="1"/>
        <end position="12"/>
    </location>
</feature>
<keyword evidence="1" id="KW-0175">Coiled coil</keyword>
<evidence type="ECO:0000256" key="1">
    <source>
        <dbReference type="SAM" id="Coils"/>
    </source>
</evidence>
<feature type="compositionally biased region" description="Polar residues" evidence="2">
    <location>
        <begin position="478"/>
        <end position="488"/>
    </location>
</feature>
<sequence>MSSHPASLTPSRVPSPIQRPPSSVPSTRALSPPLRTIGGAGGNGRQSVASWISQLANPMPIQSTPKPIALDIPLSAPGGSPSQSVTTMDEDDKQNQKHLGENEKGYESVLKLPVPTWPVSDSDHEKGYGEIPNIPTEPASPGSGSRRSKARSFVGGFVTSLRSIPRAVTHSSVYDRRTTGMSQESSGQSHTDSQAFSGHGIPVHPQLWYRVPPPPLASLEHGQFKHPHHVPILLAHPHAPPPPGITLPHFPGAVGSRRRPSIANSDSQYTQSKYDDYDHSNSSGGKSVSSRLGEFLGELSSMPWISPDRVAQDYVPGETSRSRVTRNGSNGSWYSINPPGTPSDISKDHRWKYVPEPWFPPAQLPTTQEEDEHEDEDESHRVKSGQGDGTTEEKLARVQAELQEKTRELESMRQVVEHQKRHIGALEAEIEELRDNGQGTDIRRWRSSTRKSLSVVGYRKRDSVRTVRSAVRKASGSRPATATSYYDD</sequence>
<comment type="caution">
    <text evidence="3">The sequence shown here is derived from an EMBL/GenBank/DDBJ whole genome shotgun (WGS) entry which is preliminary data.</text>
</comment>
<feature type="compositionally biased region" description="Low complexity" evidence="2">
    <location>
        <begin position="280"/>
        <end position="289"/>
    </location>
</feature>
<dbReference type="EMBL" id="JAEVFJ010000050">
    <property type="protein sequence ID" value="KAH8082467.1"/>
    <property type="molecule type" value="Genomic_DNA"/>
</dbReference>
<feature type="coiled-coil region" evidence="1">
    <location>
        <begin position="395"/>
        <end position="436"/>
    </location>
</feature>
<evidence type="ECO:0000313" key="4">
    <source>
        <dbReference type="Proteomes" id="UP000813824"/>
    </source>
</evidence>
<gene>
    <name evidence="3" type="ORF">BXZ70DRAFT_628965</name>
</gene>
<dbReference type="Proteomes" id="UP000813824">
    <property type="component" value="Unassembled WGS sequence"/>
</dbReference>
<organism evidence="3 4">
    <name type="scientific">Cristinia sonorae</name>
    <dbReference type="NCBI Taxonomy" id="1940300"/>
    <lineage>
        <taxon>Eukaryota</taxon>
        <taxon>Fungi</taxon>
        <taxon>Dikarya</taxon>
        <taxon>Basidiomycota</taxon>
        <taxon>Agaricomycotina</taxon>
        <taxon>Agaricomycetes</taxon>
        <taxon>Agaricomycetidae</taxon>
        <taxon>Agaricales</taxon>
        <taxon>Pleurotineae</taxon>
        <taxon>Stephanosporaceae</taxon>
        <taxon>Cristinia</taxon>
    </lineage>
</organism>
<protein>
    <submittedName>
        <fullName evidence="3">Uncharacterized protein</fullName>
    </submittedName>
</protein>
<feature type="region of interest" description="Disordered" evidence="2">
    <location>
        <begin position="169"/>
        <end position="199"/>
    </location>
</feature>
<keyword evidence="4" id="KW-1185">Reference proteome</keyword>
<feature type="compositionally biased region" description="Polar residues" evidence="2">
    <location>
        <begin position="325"/>
        <end position="335"/>
    </location>
</feature>
<evidence type="ECO:0000256" key="2">
    <source>
        <dbReference type="SAM" id="MobiDB-lite"/>
    </source>
</evidence>
<feature type="compositionally biased region" description="Polar residues" evidence="2">
    <location>
        <begin position="179"/>
        <end position="196"/>
    </location>
</feature>
<feature type="region of interest" description="Disordered" evidence="2">
    <location>
        <begin position="469"/>
        <end position="488"/>
    </location>
</feature>
<feature type="compositionally biased region" description="Basic and acidic residues" evidence="2">
    <location>
        <begin position="93"/>
        <end position="106"/>
    </location>
</feature>
<feature type="region of interest" description="Disordered" evidence="2">
    <location>
        <begin position="233"/>
        <end position="289"/>
    </location>
</feature>
<reference evidence="3" key="1">
    <citation type="journal article" date="2021" name="New Phytol.">
        <title>Evolutionary innovations through gain and loss of genes in the ectomycorrhizal Boletales.</title>
        <authorList>
            <person name="Wu G."/>
            <person name="Miyauchi S."/>
            <person name="Morin E."/>
            <person name="Kuo A."/>
            <person name="Drula E."/>
            <person name="Varga T."/>
            <person name="Kohler A."/>
            <person name="Feng B."/>
            <person name="Cao Y."/>
            <person name="Lipzen A."/>
            <person name="Daum C."/>
            <person name="Hundley H."/>
            <person name="Pangilinan J."/>
            <person name="Johnson J."/>
            <person name="Barry K."/>
            <person name="LaButti K."/>
            <person name="Ng V."/>
            <person name="Ahrendt S."/>
            <person name="Min B."/>
            <person name="Choi I.G."/>
            <person name="Park H."/>
            <person name="Plett J.M."/>
            <person name="Magnuson J."/>
            <person name="Spatafora J.W."/>
            <person name="Nagy L.G."/>
            <person name="Henrissat B."/>
            <person name="Grigoriev I.V."/>
            <person name="Yang Z.L."/>
            <person name="Xu J."/>
            <person name="Martin F.M."/>
        </authorList>
    </citation>
    <scope>NUCLEOTIDE SEQUENCE</scope>
    <source>
        <strain evidence="3">KKN 215</strain>
    </source>
</reference>
<feature type="region of interest" description="Disordered" evidence="2">
    <location>
        <begin position="1"/>
        <end position="150"/>
    </location>
</feature>
<feature type="region of interest" description="Disordered" evidence="2">
    <location>
        <begin position="315"/>
        <end position="394"/>
    </location>
</feature>
<proteinExistence type="predicted"/>
<dbReference type="OrthoDB" id="3244156at2759"/>
<feature type="compositionally biased region" description="Polar residues" evidence="2">
    <location>
        <begin position="45"/>
        <end position="65"/>
    </location>
</feature>
<evidence type="ECO:0000313" key="3">
    <source>
        <dbReference type="EMBL" id="KAH8082467.1"/>
    </source>
</evidence>
<feature type="compositionally biased region" description="Polar residues" evidence="2">
    <location>
        <begin position="262"/>
        <end position="272"/>
    </location>
</feature>